<feature type="compositionally biased region" description="Basic and acidic residues" evidence="12">
    <location>
        <begin position="669"/>
        <end position="682"/>
    </location>
</feature>
<proteinExistence type="inferred from homology"/>
<evidence type="ECO:0000313" key="14">
    <source>
        <dbReference type="Ensembl" id="ENSAMXP00000014431.2"/>
    </source>
</evidence>
<dbReference type="Bgee" id="ENSAMXG00000014020">
    <property type="expression patterns" value="Expressed in brain and 6 other cell types or tissues"/>
</dbReference>
<evidence type="ECO:0000256" key="5">
    <source>
        <dbReference type="ARBA" id="ARBA00022553"/>
    </source>
</evidence>
<evidence type="ECO:0000256" key="1">
    <source>
        <dbReference type="ARBA" id="ARBA00004145"/>
    </source>
</evidence>
<reference evidence="14" key="3">
    <citation type="submission" date="2025-08" db="UniProtKB">
        <authorList>
            <consortium name="Ensembl"/>
        </authorList>
    </citation>
    <scope>IDENTIFICATION</scope>
</reference>
<dbReference type="InterPro" id="IPR011989">
    <property type="entry name" value="ARM-like"/>
</dbReference>
<dbReference type="InterPro" id="IPR013041">
    <property type="entry name" value="Clathrin_app_Ig-like_sf"/>
</dbReference>
<dbReference type="eggNOG" id="KOG1060">
    <property type="taxonomic scope" value="Eukaryota"/>
</dbReference>
<dbReference type="AlphaFoldDB" id="W5L3L9"/>
<evidence type="ECO:0000256" key="12">
    <source>
        <dbReference type="SAM" id="MobiDB-lite"/>
    </source>
</evidence>
<keyword evidence="9" id="KW-0968">Cytoplasmic vesicle</keyword>
<dbReference type="PIRSF" id="PIRSF037096">
    <property type="entry name" value="AP3_complex_beta"/>
    <property type="match status" value="1"/>
</dbReference>
<dbReference type="Pfam" id="PF24080">
    <property type="entry name" value="AP3B1_C_2"/>
    <property type="match status" value="1"/>
</dbReference>
<comment type="function">
    <text evidence="10">Subunit of non-clathrin- and clathrin-associated adaptor protein complex 3 (AP-3) that plays a role in protein sorting in the late-Golgi/trans-Golgi network (TGN) and/or endosomes. The AP complexes mediate both the recruitment of clathrin to membranes and the recognition of sorting signals within the cytosolic tails of transmembrane cargo molecules. AP-3 appears to be involved in the sorting of a subset of transmembrane proteins targeted to lysosomes and lysosome-related organelles. In concert with the BLOC-1 complex, AP-3 is required to target cargos into vesicles assembled at cell bodies for delivery into neurites and nerve terminals.</text>
</comment>
<dbReference type="InterPro" id="IPR056314">
    <property type="entry name" value="AP3B1/2_C"/>
</dbReference>
<evidence type="ECO:0000259" key="13">
    <source>
        <dbReference type="SMART" id="SM01355"/>
    </source>
</evidence>
<dbReference type="Pfam" id="PF01602">
    <property type="entry name" value="Adaptin_N"/>
    <property type="match status" value="1"/>
</dbReference>
<reference evidence="14" key="4">
    <citation type="submission" date="2025-09" db="UniProtKB">
        <authorList>
            <consortium name="Ensembl"/>
        </authorList>
    </citation>
    <scope>IDENTIFICATION</scope>
</reference>
<keyword evidence="15" id="KW-1185">Reference proteome</keyword>
<evidence type="ECO:0000313" key="15">
    <source>
        <dbReference type="Proteomes" id="UP000018467"/>
    </source>
</evidence>
<dbReference type="InterPro" id="IPR026739">
    <property type="entry name" value="AP_beta"/>
</dbReference>
<feature type="compositionally biased region" description="Acidic residues" evidence="12">
    <location>
        <begin position="718"/>
        <end position="737"/>
    </location>
</feature>
<keyword evidence="4 11" id="KW-0813">Transport</keyword>
<feature type="compositionally biased region" description="Basic and acidic residues" evidence="12">
    <location>
        <begin position="748"/>
        <end position="757"/>
    </location>
</feature>
<dbReference type="SUPFAM" id="SSF48371">
    <property type="entry name" value="ARM repeat"/>
    <property type="match status" value="1"/>
</dbReference>
<organism evidence="14 15">
    <name type="scientific">Astyanax mexicanus</name>
    <name type="common">Blind cave fish</name>
    <name type="synonym">Astyanax fasciatus mexicanus</name>
    <dbReference type="NCBI Taxonomy" id="7994"/>
    <lineage>
        <taxon>Eukaryota</taxon>
        <taxon>Metazoa</taxon>
        <taxon>Chordata</taxon>
        <taxon>Craniata</taxon>
        <taxon>Vertebrata</taxon>
        <taxon>Euteleostomi</taxon>
        <taxon>Actinopterygii</taxon>
        <taxon>Neopterygii</taxon>
        <taxon>Teleostei</taxon>
        <taxon>Ostariophysi</taxon>
        <taxon>Characiformes</taxon>
        <taxon>Characoidei</taxon>
        <taxon>Acestrorhamphidae</taxon>
        <taxon>Acestrorhamphinae</taxon>
        <taxon>Astyanax</taxon>
    </lineage>
</organism>
<dbReference type="Pfam" id="PF14796">
    <property type="entry name" value="AP3B1_C"/>
    <property type="match status" value="1"/>
</dbReference>
<evidence type="ECO:0000256" key="4">
    <source>
        <dbReference type="ARBA" id="ARBA00022448"/>
    </source>
</evidence>
<protein>
    <recommendedName>
        <fullName evidence="11">AP-3 complex subunit beta</fullName>
    </recommendedName>
</protein>
<dbReference type="HOGENOM" id="CLU_006320_3_1_1"/>
<dbReference type="SMART" id="SM01355">
    <property type="entry name" value="AP3B1_C"/>
    <property type="match status" value="1"/>
</dbReference>
<keyword evidence="6 11" id="KW-0653">Protein transport</keyword>
<evidence type="ECO:0000256" key="9">
    <source>
        <dbReference type="ARBA" id="ARBA00023329"/>
    </source>
</evidence>
<keyword evidence="7" id="KW-0333">Golgi apparatus</keyword>
<dbReference type="InterPro" id="IPR029390">
    <property type="entry name" value="AP3B_C"/>
</dbReference>
<keyword evidence="8 11" id="KW-0472">Membrane</keyword>
<reference evidence="15" key="1">
    <citation type="submission" date="2013-03" db="EMBL/GenBank/DDBJ databases">
        <authorList>
            <person name="Jeffery W."/>
            <person name="Warren W."/>
            <person name="Wilson R.K."/>
        </authorList>
    </citation>
    <scope>NUCLEOTIDE SEQUENCE</scope>
    <source>
        <strain evidence="15">female</strain>
    </source>
</reference>
<dbReference type="GeneTree" id="ENSGT00940000156817"/>
<dbReference type="PANTHER" id="PTHR11134">
    <property type="entry name" value="ADAPTOR COMPLEX SUBUNIT BETA FAMILY MEMBER"/>
    <property type="match status" value="1"/>
</dbReference>
<comment type="similarity">
    <text evidence="3 11">Belongs to the adaptor complexes large subunit family.</text>
</comment>
<feature type="compositionally biased region" description="Low complexity" evidence="12">
    <location>
        <begin position="701"/>
        <end position="717"/>
    </location>
</feature>
<dbReference type="SUPFAM" id="SSF49348">
    <property type="entry name" value="Clathrin adaptor appendage domain"/>
    <property type="match status" value="1"/>
</dbReference>
<evidence type="ECO:0000256" key="10">
    <source>
        <dbReference type="ARBA" id="ARBA00023570"/>
    </source>
</evidence>
<evidence type="ECO:0000256" key="7">
    <source>
        <dbReference type="ARBA" id="ARBA00023034"/>
    </source>
</evidence>
<dbReference type="STRING" id="7994.ENSAMXP00000014431"/>
<dbReference type="GO" id="GO:0030665">
    <property type="term" value="C:clathrin-coated vesicle membrane"/>
    <property type="evidence" value="ECO:0007669"/>
    <property type="project" value="UniProtKB-SubCell"/>
</dbReference>
<dbReference type="GO" id="GO:0006886">
    <property type="term" value="P:intracellular protein transport"/>
    <property type="evidence" value="ECO:0007669"/>
    <property type="project" value="InterPro"/>
</dbReference>
<feature type="region of interest" description="Disordered" evidence="12">
    <location>
        <begin position="1"/>
        <end position="34"/>
    </location>
</feature>
<dbReference type="GO" id="GO:0005794">
    <property type="term" value="C:Golgi apparatus"/>
    <property type="evidence" value="ECO:0007669"/>
    <property type="project" value="UniProtKB-SubCell"/>
</dbReference>
<dbReference type="Proteomes" id="UP000018467">
    <property type="component" value="Unassembled WGS sequence"/>
</dbReference>
<dbReference type="GO" id="GO:0016192">
    <property type="term" value="P:vesicle-mediated transport"/>
    <property type="evidence" value="ECO:0007669"/>
    <property type="project" value="InterPro"/>
</dbReference>
<evidence type="ECO:0000256" key="2">
    <source>
        <dbReference type="ARBA" id="ARBA00004555"/>
    </source>
</evidence>
<comment type="subcellular location">
    <subcellularLocation>
        <location evidence="1">Cytoplasmic vesicle</location>
        <location evidence="1">Clathrin-coated vesicle membrane</location>
        <topology evidence="1">Peripheral membrane protein</topology>
        <orientation evidence="1">Cytoplasmic side</orientation>
    </subcellularLocation>
    <subcellularLocation>
        <location evidence="2">Golgi apparatus</location>
    </subcellularLocation>
</comment>
<dbReference type="GO" id="GO:0030123">
    <property type="term" value="C:AP-3 adaptor complex"/>
    <property type="evidence" value="ECO:0007669"/>
    <property type="project" value="UniProtKB-UniRule"/>
</dbReference>
<reference evidence="15" key="2">
    <citation type="journal article" date="2014" name="Nat. Commun.">
        <title>The cavefish genome reveals candidate genes for eye loss.</title>
        <authorList>
            <person name="McGaugh S.E."/>
            <person name="Gross J.B."/>
            <person name="Aken B."/>
            <person name="Blin M."/>
            <person name="Borowsky R."/>
            <person name="Chalopin D."/>
            <person name="Hinaux H."/>
            <person name="Jeffery W.R."/>
            <person name="Keene A."/>
            <person name="Ma L."/>
            <person name="Minx P."/>
            <person name="Murphy D."/>
            <person name="O'Quin K.E."/>
            <person name="Retaux S."/>
            <person name="Rohner N."/>
            <person name="Searle S.M."/>
            <person name="Stahl B.A."/>
            <person name="Tabin C."/>
            <person name="Volff J.N."/>
            <person name="Yoshizawa M."/>
            <person name="Warren W.C."/>
        </authorList>
    </citation>
    <scope>NUCLEOTIDE SEQUENCE [LARGE SCALE GENOMIC DNA]</scope>
    <source>
        <strain evidence="15">female</strain>
    </source>
</reference>
<dbReference type="InterPro" id="IPR002553">
    <property type="entry name" value="Clathrin/coatomer_adapt-like_N"/>
</dbReference>
<dbReference type="InterPro" id="IPR016024">
    <property type="entry name" value="ARM-type_fold"/>
</dbReference>
<name>W5L3L9_ASTMX</name>
<accession>W5L3L9</accession>
<evidence type="ECO:0000256" key="3">
    <source>
        <dbReference type="ARBA" id="ARBA00006613"/>
    </source>
</evidence>
<sequence>MSTTSAFNDEKGGSSSAGEPEYGHDPASGGIFSSDYKRHDDLKEMLDSNKDSLKLEAMKRIVAMIARGKNASDLFPAVVKNVACKNIEVKKLVYVYLVRYAEEQQDLALLSISTFQRGLKDPNQLIRASALRVLSSIRVTIIVPIMMLAIKEAASDMSPYVRKTAAHAIPKLYSLDPEQKDQLIEVIEKLLADKTTLVAGSVVMAFEEVCPERIDLIHKNYRKLCNLLIDVEEWGQVVIINMLTRYARTQFLNPNINESLLEEGGEKAFYGSDDEDDDDEEKKAEAAALAKRKPYVMDPDHRLLLRNTKPLLQSRNAAVVMAVAQLYFHLAPKAEVGVIAKALVRLMRSHSEVQYVVLQNVATMTIKRRGMFEPYLKSFYIRSTDPTQIKILKLEVLTNLANETNISTILREFQTYIKSMDKDFVAATIQAIGRCATNIGEVRDTCLNGLVQLLSNRDELVVAESVVVIKKLLQMQPEQHSDIIKHMAKLTDNIQVPMARASILWLIGEYCEHVPKIAPDVLRKMAKSFTNEEDIVKLQILNLAAKLYLTNSKQTKLLTQYVLNLAKYDQNYDIRDRARFIRQLIVPTDKSGALSKYAKKLFLALKPAPVLESPFKDRDHFQLGSLSHLLNAKAGGYQELPDWPESAPDPSVRNVEVKDSVPEWTKCTSRKERKEKKVEKPFYSDSEGESGPTESADSESDTGSGSESGSEESGSGSESEESEEESESEEEEEDEEDERTKKKKKIEKSKPKKPESAERSECFPFCSMISSINLFIFSSSVDPTPSPQVTPVNNFLSTSLVADLEGLSLTDTVLAPTTIAPSSSVRMYELLHRITGEGLAVEYCFSRQPFSPDPHMVAVQIQFTNNTSSETKSLHIEDPKLQSGMRIKEFPEIELLPAGESVNVVMGIDFCDSTQAANFQLCTHTRKFFVSIQPPVGELMVPAFLTENEFKKEQGQLMGMNEISEKLNLGEKCQSDHAIVERVTAKANLSRVPSGSEKENRFAGKTVSSGSLVLVTVARKEGGGAQLTVNCEKMVIGTMLVKDILQALTQ</sequence>
<evidence type="ECO:0000256" key="6">
    <source>
        <dbReference type="ARBA" id="ARBA00022927"/>
    </source>
</evidence>
<feature type="region of interest" description="Disordered" evidence="12">
    <location>
        <begin position="669"/>
        <end position="757"/>
    </location>
</feature>
<dbReference type="OrthoDB" id="302453at2759"/>
<feature type="compositionally biased region" description="Polar residues" evidence="12">
    <location>
        <begin position="1"/>
        <end position="17"/>
    </location>
</feature>
<feature type="domain" description="AP-3 complex subunit beta C-terminal" evidence="13">
    <location>
        <begin position="779"/>
        <end position="915"/>
    </location>
</feature>
<dbReference type="Gene3D" id="1.25.10.10">
    <property type="entry name" value="Leucine-rich Repeat Variant"/>
    <property type="match status" value="1"/>
</dbReference>
<evidence type="ECO:0000256" key="8">
    <source>
        <dbReference type="ARBA" id="ARBA00023136"/>
    </source>
</evidence>
<dbReference type="Ensembl" id="ENSAMXT00000014431.2">
    <property type="protein sequence ID" value="ENSAMXP00000014431.2"/>
    <property type="gene ID" value="ENSAMXG00000014020.2"/>
</dbReference>
<evidence type="ECO:0000256" key="11">
    <source>
        <dbReference type="PIRNR" id="PIRNR037096"/>
    </source>
</evidence>
<keyword evidence="5" id="KW-0597">Phosphoprotein</keyword>
<dbReference type="InterPro" id="IPR026740">
    <property type="entry name" value="AP3_beta"/>
</dbReference>
<dbReference type="InParanoid" id="W5L3L9"/>